<dbReference type="Proteomes" id="UP001596042">
    <property type="component" value="Unassembled WGS sequence"/>
</dbReference>
<sequence>TVICPGNSPKAEHELRLKPDHPMGSGHREISRTLATGGIFVFTPQSLRFLDLVVACRNKVDANEIERNIGRYMGSNPERAVAAFKAGEHAYSDVNGQGGGGVLTGDFYGWAAIPASWFTKQFGTDFEVIDYIDDPARFEQAVFVTRKK</sequence>
<evidence type="ECO:0000313" key="1">
    <source>
        <dbReference type="EMBL" id="MFC4625538.1"/>
    </source>
</evidence>
<keyword evidence="2" id="KW-1185">Reference proteome</keyword>
<accession>A0ABV9H542</accession>
<evidence type="ECO:0008006" key="3">
    <source>
        <dbReference type="Google" id="ProtNLM"/>
    </source>
</evidence>
<dbReference type="EMBL" id="JBHSEL010000096">
    <property type="protein sequence ID" value="MFC4625538.1"/>
    <property type="molecule type" value="Genomic_DNA"/>
</dbReference>
<name>A0ABV9H542_9HYPH</name>
<reference evidence="2" key="1">
    <citation type="journal article" date="2019" name="Int. J. Syst. Evol. Microbiol.">
        <title>The Global Catalogue of Microorganisms (GCM) 10K type strain sequencing project: providing services to taxonomists for standard genome sequencing and annotation.</title>
        <authorList>
            <consortium name="The Broad Institute Genomics Platform"/>
            <consortium name="The Broad Institute Genome Sequencing Center for Infectious Disease"/>
            <person name="Wu L."/>
            <person name="Ma J."/>
        </authorList>
    </citation>
    <scope>NUCLEOTIDE SEQUENCE [LARGE SCALE GENOMIC DNA]</scope>
    <source>
        <strain evidence="2">CGMCC 1.15731</strain>
    </source>
</reference>
<protein>
    <recommendedName>
        <fullName evidence="3">ABC transporter substrate-binding protein</fullName>
    </recommendedName>
</protein>
<proteinExistence type="predicted"/>
<organism evidence="1 2">
    <name type="scientific">Daeguia caeni</name>
    <dbReference type="NCBI Taxonomy" id="439612"/>
    <lineage>
        <taxon>Bacteria</taxon>
        <taxon>Pseudomonadati</taxon>
        <taxon>Pseudomonadota</taxon>
        <taxon>Alphaproteobacteria</taxon>
        <taxon>Hyphomicrobiales</taxon>
        <taxon>Brucellaceae</taxon>
        <taxon>Daeguia</taxon>
    </lineage>
</organism>
<feature type="non-terminal residue" evidence="1">
    <location>
        <position position="1"/>
    </location>
</feature>
<gene>
    <name evidence="1" type="ORF">ACFO1V_09970</name>
</gene>
<evidence type="ECO:0000313" key="2">
    <source>
        <dbReference type="Proteomes" id="UP001596042"/>
    </source>
</evidence>
<comment type="caution">
    <text evidence="1">The sequence shown here is derived from an EMBL/GenBank/DDBJ whole genome shotgun (WGS) entry which is preliminary data.</text>
</comment>
<dbReference type="RefSeq" id="WP_380075097.1">
    <property type="nucleotide sequence ID" value="NZ_JBHSEL010000096.1"/>
</dbReference>